<dbReference type="Proteomes" id="UP000198211">
    <property type="component" value="Unassembled WGS sequence"/>
</dbReference>
<organism evidence="1 2">
    <name type="scientific">Phytophthora megakarya</name>
    <dbReference type="NCBI Taxonomy" id="4795"/>
    <lineage>
        <taxon>Eukaryota</taxon>
        <taxon>Sar</taxon>
        <taxon>Stramenopiles</taxon>
        <taxon>Oomycota</taxon>
        <taxon>Peronosporomycetes</taxon>
        <taxon>Peronosporales</taxon>
        <taxon>Peronosporaceae</taxon>
        <taxon>Phytophthora</taxon>
    </lineage>
</organism>
<keyword evidence="2" id="KW-1185">Reference proteome</keyword>
<evidence type="ECO:0000313" key="2">
    <source>
        <dbReference type="Proteomes" id="UP000198211"/>
    </source>
</evidence>
<proteinExistence type="predicted"/>
<gene>
    <name evidence="1" type="ORF">PHMEG_00040290</name>
</gene>
<reference evidence="2" key="1">
    <citation type="submission" date="2017-03" db="EMBL/GenBank/DDBJ databases">
        <title>Phytopthora megakarya and P. palmivora, two closely related causual agents of cacao black pod achieved similar genome size and gene model numbers by different mechanisms.</title>
        <authorList>
            <person name="Ali S."/>
            <person name="Shao J."/>
            <person name="Larry D.J."/>
            <person name="Kronmiller B."/>
            <person name="Shen D."/>
            <person name="Strem M.D."/>
            <person name="Melnick R.L."/>
            <person name="Guiltinan M.J."/>
            <person name="Tyler B.M."/>
            <person name="Meinhardt L.W."/>
            <person name="Bailey B.A."/>
        </authorList>
    </citation>
    <scope>NUCLEOTIDE SEQUENCE [LARGE SCALE GENOMIC DNA]</scope>
    <source>
        <strain evidence="2">zdho120</strain>
    </source>
</reference>
<dbReference type="AlphaFoldDB" id="A0A225UE34"/>
<comment type="caution">
    <text evidence="1">The sequence shown here is derived from an EMBL/GenBank/DDBJ whole genome shotgun (WGS) entry which is preliminary data.</text>
</comment>
<protein>
    <submittedName>
        <fullName evidence="1">Uncharacterized protein</fullName>
    </submittedName>
</protein>
<evidence type="ECO:0000313" key="1">
    <source>
        <dbReference type="EMBL" id="OWY91221.1"/>
    </source>
</evidence>
<sequence length="134" mass="15193">MRDFLTLEDGSQLTMNVLYVCADNIKGSTGYPRTTTKLRDWLFPAEGCTIDSIAYSLMKAFTYAVENPTARKTWDELFDDSSKEGGIVDTLKNFEITSENMVKEIRGFKPVVVVAIDEARGLFQIKNYRKKDMG</sequence>
<name>A0A225UE34_9STRA</name>
<accession>A0A225UE34</accession>
<dbReference type="OrthoDB" id="129554at2759"/>
<dbReference type="EMBL" id="NBNE01020769">
    <property type="protein sequence ID" value="OWY91221.1"/>
    <property type="molecule type" value="Genomic_DNA"/>
</dbReference>